<sequence>MSLSAFRQFAKLMVAVMLLQFISTNLGEHQLHLGESENEQVNHSHLVFSAPADSCDKGDDLAHLFNTHSNTERHEHIVSSDTQSYELCLDCQCHGGYSATIDVVAHLLPAAIMSESPHTFIQAYIPPDARLSYRPPIA</sequence>
<dbReference type="RefSeq" id="WP_248956162.1">
    <property type="nucleotide sequence ID" value="NZ_JAKIKU010000007.1"/>
</dbReference>
<organism evidence="1 2">
    <name type="scientific">Shewanella electrodiphila</name>
    <dbReference type="NCBI Taxonomy" id="934143"/>
    <lineage>
        <taxon>Bacteria</taxon>
        <taxon>Pseudomonadati</taxon>
        <taxon>Pseudomonadota</taxon>
        <taxon>Gammaproteobacteria</taxon>
        <taxon>Alteromonadales</taxon>
        <taxon>Shewanellaceae</taxon>
        <taxon>Shewanella</taxon>
    </lineage>
</organism>
<reference evidence="1 2" key="1">
    <citation type="submission" date="2022-01" db="EMBL/GenBank/DDBJ databases">
        <title>Whole genome-based taxonomy of the Shewanellaceae.</title>
        <authorList>
            <person name="Martin-Rodriguez A.J."/>
        </authorList>
    </citation>
    <scope>NUCLEOTIDE SEQUENCE [LARGE SCALE GENOMIC DNA]</scope>
    <source>
        <strain evidence="1 2">DSM 24955</strain>
    </source>
</reference>
<keyword evidence="2" id="KW-1185">Reference proteome</keyword>
<evidence type="ECO:0008006" key="3">
    <source>
        <dbReference type="Google" id="ProtNLM"/>
    </source>
</evidence>
<dbReference type="Proteomes" id="UP001202134">
    <property type="component" value="Unassembled WGS sequence"/>
</dbReference>
<evidence type="ECO:0000313" key="1">
    <source>
        <dbReference type="EMBL" id="MCL1046515.1"/>
    </source>
</evidence>
<name>A0ABT0KRN8_9GAMM</name>
<gene>
    <name evidence="1" type="ORF">L2737_14460</name>
</gene>
<proteinExistence type="predicted"/>
<comment type="caution">
    <text evidence="1">The sequence shown here is derived from an EMBL/GenBank/DDBJ whole genome shotgun (WGS) entry which is preliminary data.</text>
</comment>
<evidence type="ECO:0000313" key="2">
    <source>
        <dbReference type="Proteomes" id="UP001202134"/>
    </source>
</evidence>
<dbReference type="EMBL" id="JAKIKU010000007">
    <property type="protein sequence ID" value="MCL1046515.1"/>
    <property type="molecule type" value="Genomic_DNA"/>
</dbReference>
<accession>A0ABT0KRN8</accession>
<protein>
    <recommendedName>
        <fullName evidence="3">DUF2946 domain-containing protein</fullName>
    </recommendedName>
</protein>